<dbReference type="SUPFAM" id="SSF53756">
    <property type="entry name" value="UDP-Glycosyltransferase/glycogen phosphorylase"/>
    <property type="match status" value="1"/>
</dbReference>
<dbReference type="PANTHER" id="PTHR46401">
    <property type="entry name" value="GLYCOSYLTRANSFERASE WBBK-RELATED"/>
    <property type="match status" value="1"/>
</dbReference>
<organism evidence="3 4">
    <name type="scientific">Novosphingobium aquiterrae</name>
    <dbReference type="NCBI Taxonomy" id="624388"/>
    <lineage>
        <taxon>Bacteria</taxon>
        <taxon>Pseudomonadati</taxon>
        <taxon>Pseudomonadota</taxon>
        <taxon>Alphaproteobacteria</taxon>
        <taxon>Sphingomonadales</taxon>
        <taxon>Sphingomonadaceae</taxon>
        <taxon>Novosphingobium</taxon>
    </lineage>
</organism>
<evidence type="ECO:0000256" key="1">
    <source>
        <dbReference type="ARBA" id="ARBA00022679"/>
    </source>
</evidence>
<dbReference type="InterPro" id="IPR001296">
    <property type="entry name" value="Glyco_trans_1"/>
</dbReference>
<name>A0ABV6PF81_9SPHN</name>
<protein>
    <submittedName>
        <fullName evidence="3">Glycosyltransferase family 4 protein</fullName>
    </submittedName>
</protein>
<evidence type="ECO:0000259" key="2">
    <source>
        <dbReference type="Pfam" id="PF00534"/>
    </source>
</evidence>
<accession>A0ABV6PF81</accession>
<evidence type="ECO:0000313" key="3">
    <source>
        <dbReference type="EMBL" id="MFC0588219.1"/>
    </source>
</evidence>
<dbReference type="Pfam" id="PF00534">
    <property type="entry name" value="Glycos_transf_1"/>
    <property type="match status" value="1"/>
</dbReference>
<dbReference type="EMBL" id="JBHLTL010000001">
    <property type="protein sequence ID" value="MFC0588219.1"/>
    <property type="molecule type" value="Genomic_DNA"/>
</dbReference>
<sequence>MHVLINGRFLSRSPTGVDRTAQELVRALGKLEVRGMTIHCAVPADAPADAEIRARLCLTAESVILRSRLRGYLFEQLALPQMMPEAILLSLCNIGPVVRRRQIVMLHDAQAFDAPQSYGAAFRMTYRLLQPVLARRCGMVLTVSNYSRERLRQTNITGKRQAEVVPNGADHFERVVADHSVLTRTGLPAGGYALAFANPAMHKNIAIVLAAYATHDKDLPPLVLAGSPPTGFALDDGRIRVLGRVTDGELKALYQNAKMFLFPSLTEGFGFPALEAMTCGCPVIAADAGAIPEVVGDAARLIDPRDWREWARVIARLHIEDDERGRMIDAGRLRARRFTWHVAATRLAGLIESYAVNN</sequence>
<dbReference type="PANTHER" id="PTHR46401:SF2">
    <property type="entry name" value="GLYCOSYLTRANSFERASE WBBK-RELATED"/>
    <property type="match status" value="1"/>
</dbReference>
<keyword evidence="4" id="KW-1185">Reference proteome</keyword>
<evidence type="ECO:0000313" key="4">
    <source>
        <dbReference type="Proteomes" id="UP001589943"/>
    </source>
</evidence>
<dbReference type="Gene3D" id="3.40.50.2000">
    <property type="entry name" value="Glycogen Phosphorylase B"/>
    <property type="match status" value="2"/>
</dbReference>
<reference evidence="3 4" key="1">
    <citation type="submission" date="2024-09" db="EMBL/GenBank/DDBJ databases">
        <authorList>
            <person name="Sun Q."/>
            <person name="Mori K."/>
        </authorList>
    </citation>
    <scope>NUCLEOTIDE SEQUENCE [LARGE SCALE GENOMIC DNA]</scope>
    <source>
        <strain evidence="3 4">NCAIM B.02537</strain>
    </source>
</reference>
<dbReference type="RefSeq" id="WP_379479726.1">
    <property type="nucleotide sequence ID" value="NZ_JBHLTL010000001.1"/>
</dbReference>
<comment type="caution">
    <text evidence="3">The sequence shown here is derived from an EMBL/GenBank/DDBJ whole genome shotgun (WGS) entry which is preliminary data.</text>
</comment>
<dbReference type="CDD" id="cd03809">
    <property type="entry name" value="GT4_MtfB-like"/>
    <property type="match status" value="1"/>
</dbReference>
<feature type="domain" description="Glycosyl transferase family 1" evidence="2">
    <location>
        <begin position="238"/>
        <end position="333"/>
    </location>
</feature>
<gene>
    <name evidence="3" type="ORF">ACFFF7_02205</name>
</gene>
<proteinExistence type="predicted"/>
<keyword evidence="1" id="KW-0808">Transferase</keyword>
<dbReference type="Proteomes" id="UP001589943">
    <property type="component" value="Unassembled WGS sequence"/>
</dbReference>